<accession>A0A135L1H8</accession>
<dbReference type="Pfam" id="PF24163">
    <property type="entry name" value="HCP"/>
    <property type="match status" value="1"/>
</dbReference>
<dbReference type="CDD" id="cd08054">
    <property type="entry name" value="gp6"/>
    <property type="match status" value="1"/>
</dbReference>
<organism evidence="1 2">
    <name type="scientific">Tepidibacillus decaturensis</name>
    <dbReference type="NCBI Taxonomy" id="1413211"/>
    <lineage>
        <taxon>Bacteria</taxon>
        <taxon>Bacillati</taxon>
        <taxon>Bacillota</taxon>
        <taxon>Bacilli</taxon>
        <taxon>Bacillales</taxon>
        <taxon>Bacillaceae</taxon>
        <taxon>Tepidibacillus</taxon>
    </lineage>
</organism>
<reference evidence="1 2" key="1">
    <citation type="submission" date="2016-02" db="EMBL/GenBank/DDBJ databases">
        <title>Draft Genome for Tepidibacillus decaturensis nov. sp. Strain Z9, an Anaerobic, Moderately Thermophilic and Heterotrophic Bacterium from Deep Subsurface of the Illinois Basin, USA.</title>
        <authorList>
            <person name="Dong Y."/>
            <person name="Chang J.Y."/>
            <person name="Sanford R."/>
            <person name="Fouke B.W."/>
        </authorList>
    </citation>
    <scope>NUCLEOTIDE SEQUENCE [LARGE SCALE GENOMIC DNA]</scope>
    <source>
        <strain evidence="1 2">Z9</strain>
    </source>
</reference>
<sequence>MALSANALTSVTAVKEYLKIDATDTSQDSLFEALINASSNVIENYCNRSFIESTYTDEEYDGKETSNLILKNFPVYSVTSIKIDDVLVDSTEYKVRKDSGIVVRLNSVWPAGIMNIKVTYTAGYTAIPADVELACKHLVMFFYKMDVADFGRTFGEGIVLRPEAIPPQIRIILGPYRRVLV</sequence>
<protein>
    <recommendedName>
        <fullName evidence="3">Phage gp6-like head-tail connector protein</fullName>
    </recommendedName>
</protein>
<gene>
    <name evidence="1" type="ORF">U473_01640</name>
</gene>
<name>A0A135L1H8_9BACI</name>
<dbReference type="RefSeq" id="WP_068722736.1">
    <property type="nucleotide sequence ID" value="NZ_LSKU01000001.1"/>
</dbReference>
<keyword evidence="2" id="KW-1185">Reference proteome</keyword>
<comment type="caution">
    <text evidence="1">The sequence shown here is derived from an EMBL/GenBank/DDBJ whole genome shotgun (WGS) entry which is preliminary data.</text>
</comment>
<dbReference type="Proteomes" id="UP000070352">
    <property type="component" value="Unassembled WGS sequence"/>
</dbReference>
<evidence type="ECO:0000313" key="1">
    <source>
        <dbReference type="EMBL" id="KXG42874.1"/>
    </source>
</evidence>
<proteinExistence type="predicted"/>
<dbReference type="InterPro" id="IPR006450">
    <property type="entry name" value="Phage_HK97_gp6-like"/>
</dbReference>
<dbReference type="EMBL" id="LSKU01000001">
    <property type="protein sequence ID" value="KXG42874.1"/>
    <property type="molecule type" value="Genomic_DNA"/>
</dbReference>
<evidence type="ECO:0008006" key="3">
    <source>
        <dbReference type="Google" id="ProtNLM"/>
    </source>
</evidence>
<dbReference type="STRING" id="1413211.U473_01640"/>
<dbReference type="OrthoDB" id="2664490at2"/>
<dbReference type="Gene3D" id="1.10.3230.30">
    <property type="entry name" value="Phage gp6-like head-tail connector protein"/>
    <property type="match status" value="1"/>
</dbReference>
<dbReference type="AlphaFoldDB" id="A0A135L1H8"/>
<dbReference type="InterPro" id="IPR056472">
    <property type="entry name" value="HCP"/>
</dbReference>
<evidence type="ECO:0000313" key="2">
    <source>
        <dbReference type="Proteomes" id="UP000070352"/>
    </source>
</evidence>
<dbReference type="NCBIfam" id="TIGR01560">
    <property type="entry name" value="put_DNA_pack"/>
    <property type="match status" value="1"/>
</dbReference>